<dbReference type="EMBL" id="CP008727">
    <property type="protein sequence ID" value="AIO69197.1"/>
    <property type="molecule type" value="Genomic_DNA"/>
</dbReference>
<feature type="compositionally biased region" description="Basic residues" evidence="1">
    <location>
        <begin position="211"/>
        <end position="223"/>
    </location>
</feature>
<evidence type="ECO:0000313" key="3">
    <source>
        <dbReference type="Proteomes" id="UP000029424"/>
    </source>
</evidence>
<sequence length="223" mass="24724">MHVGATFETNTETSEIVRPDLRTLDNPASLSEAAAALLVALGDAGGGHARAQDASLRVVVIATVRMNVLGTTRQPAARSPRSARTHRPQESAARRHSGWRPSGSPRPARLRNRWRRGAWSRGTQPVASGRFFARAKRTNRRGVDRHTREIDLVCCARLAPAAARATRLILRLKRAPMAAARTHFQAREDQRSSTPGFPEAPNLEKMEPWKTSRRSHQGIRRKS</sequence>
<dbReference type="AlphaFoldDB" id="A0AAI8BBG6"/>
<evidence type="ECO:0000256" key="1">
    <source>
        <dbReference type="SAM" id="MobiDB-lite"/>
    </source>
</evidence>
<dbReference type="Proteomes" id="UP000029424">
    <property type="component" value="Chromosome 2"/>
</dbReference>
<reference evidence="2 3" key="1">
    <citation type="submission" date="2014-06" db="EMBL/GenBank/DDBJ databases">
        <authorList>
            <person name="Bishop-Lilly K.A."/>
            <person name="Broomall S.M."/>
            <person name="Chain P.S."/>
            <person name="Chertkov O."/>
            <person name="Coyne S.R."/>
            <person name="Daligault H.E."/>
            <person name="Davenport K.W."/>
            <person name="Erkkila T."/>
            <person name="Frey K.G."/>
            <person name="Gibbons H.S."/>
            <person name="Gu W."/>
            <person name="Jaissle J."/>
            <person name="Johnson S.L."/>
            <person name="Koroleva G.I."/>
            <person name="Ladner J.T."/>
            <person name="Lo C.-C."/>
            <person name="Minogue T.D."/>
            <person name="Munk C."/>
            <person name="Palacios G.F."/>
            <person name="Redden C.L."/>
            <person name="Rosenzweig C.N."/>
            <person name="Scholz M.B."/>
            <person name="Teshima H."/>
            <person name="Xu Y."/>
        </authorList>
    </citation>
    <scope>NUCLEOTIDE SEQUENCE [LARGE SCALE GENOMIC DNA]</scope>
    <source>
        <strain evidence="2 3">EO147</strain>
    </source>
</reference>
<protein>
    <submittedName>
        <fullName evidence="2">Transposase, IS4 family domain protein</fullName>
    </submittedName>
</protein>
<evidence type="ECO:0000313" key="2">
    <source>
        <dbReference type="EMBL" id="AIO69197.1"/>
    </source>
</evidence>
<gene>
    <name evidence="2" type="primary">tnpA</name>
    <name evidence="2" type="ORF">DM82_4965</name>
</gene>
<feature type="region of interest" description="Disordered" evidence="1">
    <location>
        <begin position="71"/>
        <end position="119"/>
    </location>
</feature>
<feature type="compositionally biased region" description="Basic residues" evidence="1">
    <location>
        <begin position="108"/>
        <end position="118"/>
    </location>
</feature>
<accession>A0AAI8BBG6</accession>
<proteinExistence type="predicted"/>
<name>A0AAI8BBG6_9BURK</name>
<dbReference type="KEGG" id="bok:DM82_4965"/>
<keyword evidence="3" id="KW-1185">Reference proteome</keyword>
<organism evidence="2 3">
    <name type="scientific">Burkholderia oklahomensis</name>
    <dbReference type="NCBI Taxonomy" id="342113"/>
    <lineage>
        <taxon>Bacteria</taxon>
        <taxon>Pseudomonadati</taxon>
        <taxon>Pseudomonadota</taxon>
        <taxon>Betaproteobacteria</taxon>
        <taxon>Burkholderiales</taxon>
        <taxon>Burkholderiaceae</taxon>
        <taxon>Burkholderia</taxon>
        <taxon>pseudomallei group</taxon>
    </lineage>
</organism>
<feature type="region of interest" description="Disordered" evidence="1">
    <location>
        <begin position="182"/>
        <end position="223"/>
    </location>
</feature>